<gene>
    <name evidence="2" type="ORF">FNV43_RR14647</name>
</gene>
<feature type="region of interest" description="Disordered" evidence="1">
    <location>
        <begin position="796"/>
        <end position="853"/>
    </location>
</feature>
<dbReference type="PANTHER" id="PTHR36892">
    <property type="entry name" value="OS01G0201800 PROTEIN"/>
    <property type="match status" value="1"/>
</dbReference>
<accession>A0A8K0H3H5</accession>
<feature type="region of interest" description="Disordered" evidence="1">
    <location>
        <begin position="423"/>
        <end position="447"/>
    </location>
</feature>
<feature type="region of interest" description="Disordered" evidence="1">
    <location>
        <begin position="678"/>
        <end position="700"/>
    </location>
</feature>
<organism evidence="2 3">
    <name type="scientific">Rhamnella rubrinervis</name>
    <dbReference type="NCBI Taxonomy" id="2594499"/>
    <lineage>
        <taxon>Eukaryota</taxon>
        <taxon>Viridiplantae</taxon>
        <taxon>Streptophyta</taxon>
        <taxon>Embryophyta</taxon>
        <taxon>Tracheophyta</taxon>
        <taxon>Spermatophyta</taxon>
        <taxon>Magnoliopsida</taxon>
        <taxon>eudicotyledons</taxon>
        <taxon>Gunneridae</taxon>
        <taxon>Pentapetalae</taxon>
        <taxon>rosids</taxon>
        <taxon>fabids</taxon>
        <taxon>Rosales</taxon>
        <taxon>Rhamnaceae</taxon>
        <taxon>rhamnoid group</taxon>
        <taxon>Rhamneae</taxon>
        <taxon>Rhamnella</taxon>
    </lineage>
</organism>
<evidence type="ECO:0000313" key="3">
    <source>
        <dbReference type="Proteomes" id="UP000796880"/>
    </source>
</evidence>
<reference evidence="2" key="1">
    <citation type="submission" date="2020-03" db="EMBL/GenBank/DDBJ databases">
        <title>A high-quality chromosome-level genome assembly of a woody plant with both climbing and erect habits, Rhamnella rubrinervis.</title>
        <authorList>
            <person name="Lu Z."/>
            <person name="Yang Y."/>
            <person name="Zhu X."/>
            <person name="Sun Y."/>
        </authorList>
    </citation>
    <scope>NUCLEOTIDE SEQUENCE</scope>
    <source>
        <strain evidence="2">BYM</strain>
        <tissue evidence="2">Leaf</tissue>
    </source>
</reference>
<dbReference type="Proteomes" id="UP000796880">
    <property type="component" value="Unassembled WGS sequence"/>
</dbReference>
<sequence length="853" mass="94893">MRCDTQADPCSIQQLERHVRFSGKDDIIGSRKKDFFTSEWSTGDVLSDGFAASSEKIHYIDDKVSPMEVNGSDDDVSISMDYGTQIDTVSGRKEPDISDHVNLPNSLRPHISNQGKVKHLPKKTVFQSQGTIHNKNFHPFNQGCPIASHKPAFTGIPGLLSELEGPFVNTQVGSNVSRVFNSRGKLVNHVLDPIQRVSEITSLANTKALPEPSSCFASSENANWRLQLQSRPAVEKFNDHTLRYQPYRRLSPMDFMGTMSPFPEVKQNAVAWREKCMDENFFGLPLNSQGELIQSSSRGKGAANQLRETNSVTWSSSSLPACNLTQPRSTGDYLSVNNKHFVVRELPNDHLNLFPVQNYVKEKPSLHIPARLGVTYLESTGRADMNHLDFVRGSNRTFQPFDPDLNLMNMSFNGSTQYNLVQNQEPSGATHPKETPTEMSPNTSQPTMRLMGKDVAIGKSSVEMQGYEDEKVWTDKEIITERCHSEGTILDSSSLNRNFHRDWIPQIVSGKSKETIAPSPELDFGLAPQSDFPRTAPGSSSFAYLNWQSNNASSYPSGSLAANRYPSSYMLPSYADLPTSHKMFNRAANFQELFISGPESLRLGNSHLPALNTCHEHVHWRPSEQPHYKQNPLHFTKPGLDFPFLDPDSRDVDVHSSWFHQGCTKSLPSWLLHATQQQGKAPTSQSFSSTGGSKNHQHISCGTSILNNPSVYHSASDQVGYSCNPVTSHNSVQVKTNGTTHGPQATSIVFPPLVPVIPGVKPTSSAINVAYRNRMKVKDRLKSKALGIKDLYPCKKSKKRPVDNESSKVAGMNVTRSGPIRLSGGAKHILKPTRNIDHHHHHRQDDSRPILFQ</sequence>
<keyword evidence="3" id="KW-1185">Reference proteome</keyword>
<dbReference type="EMBL" id="VOIH02000006">
    <property type="protein sequence ID" value="KAF3444954.1"/>
    <property type="molecule type" value="Genomic_DNA"/>
</dbReference>
<comment type="caution">
    <text evidence="2">The sequence shown here is derived from an EMBL/GenBank/DDBJ whole genome shotgun (WGS) entry which is preliminary data.</text>
</comment>
<protein>
    <submittedName>
        <fullName evidence="2">Uncharacterized protein</fullName>
    </submittedName>
</protein>
<evidence type="ECO:0000313" key="2">
    <source>
        <dbReference type="EMBL" id="KAF3444954.1"/>
    </source>
</evidence>
<feature type="compositionally biased region" description="Polar residues" evidence="1">
    <location>
        <begin position="437"/>
        <end position="447"/>
    </location>
</feature>
<proteinExistence type="predicted"/>
<feature type="compositionally biased region" description="Basic and acidic residues" evidence="1">
    <location>
        <begin position="843"/>
        <end position="853"/>
    </location>
</feature>
<name>A0A8K0H3H5_9ROSA</name>
<dbReference type="AlphaFoldDB" id="A0A8K0H3H5"/>
<dbReference type="OrthoDB" id="678085at2759"/>
<dbReference type="PANTHER" id="PTHR36892:SF1">
    <property type="entry name" value="OS05G0518200 PROTEIN"/>
    <property type="match status" value="1"/>
</dbReference>
<evidence type="ECO:0000256" key="1">
    <source>
        <dbReference type="SAM" id="MobiDB-lite"/>
    </source>
</evidence>